<dbReference type="Gene3D" id="1.10.3210.10">
    <property type="entry name" value="Hypothetical protein af1432"/>
    <property type="match status" value="1"/>
</dbReference>
<dbReference type="EMBL" id="JAHZIK010002110">
    <property type="protein sequence ID" value="MBW7460249.1"/>
    <property type="molecule type" value="Genomic_DNA"/>
</dbReference>
<dbReference type="Proteomes" id="UP001519887">
    <property type="component" value="Unassembled WGS sequence"/>
</dbReference>
<protein>
    <submittedName>
        <fullName evidence="1">5'-deoxynucleotidase</fullName>
    </submittedName>
</protein>
<keyword evidence="2" id="KW-1185">Reference proteome</keyword>
<organism evidence="1 2">
    <name type="scientific">Paenibacillus sepulcri</name>
    <dbReference type="NCBI Taxonomy" id="359917"/>
    <lineage>
        <taxon>Bacteria</taxon>
        <taxon>Bacillati</taxon>
        <taxon>Bacillota</taxon>
        <taxon>Bacilli</taxon>
        <taxon>Bacillales</taxon>
        <taxon>Paenibacillaceae</taxon>
        <taxon>Paenibacillus</taxon>
    </lineage>
</organism>
<reference evidence="1 2" key="1">
    <citation type="submission" date="2021-07" db="EMBL/GenBank/DDBJ databases">
        <title>Paenibacillus radiodurans sp. nov., isolated from the southeastern edge of Tengger Desert.</title>
        <authorList>
            <person name="Zhang G."/>
        </authorList>
    </citation>
    <scope>NUCLEOTIDE SEQUENCE [LARGE SCALE GENOMIC DNA]</scope>
    <source>
        <strain evidence="1 2">CCM 7311</strain>
    </source>
</reference>
<feature type="non-terminal residue" evidence="1">
    <location>
        <position position="1"/>
    </location>
</feature>
<proteinExistence type="predicted"/>
<comment type="caution">
    <text evidence="1">The sequence shown here is derived from an EMBL/GenBank/DDBJ whole genome shotgun (WGS) entry which is preliminary data.</text>
</comment>
<evidence type="ECO:0000313" key="1">
    <source>
        <dbReference type="EMBL" id="MBW7460249.1"/>
    </source>
</evidence>
<gene>
    <name evidence="1" type="ORF">K0U00_39920</name>
</gene>
<accession>A0ABS7CH44</accession>
<evidence type="ECO:0000313" key="2">
    <source>
        <dbReference type="Proteomes" id="UP001519887"/>
    </source>
</evidence>
<sequence length="61" mass="6846">DLLDAYIKCLSELSSGNREFAVAKGQIEQSLALLRMPEIDWFLTHMAPSFSKTLDELSADE</sequence>
<dbReference type="Pfam" id="PF12917">
    <property type="entry name" value="YfbR-like"/>
    <property type="match status" value="1"/>
</dbReference>
<name>A0ABS7CH44_9BACL</name>